<feature type="region of interest" description="Disordered" evidence="1">
    <location>
        <begin position="1"/>
        <end position="20"/>
    </location>
</feature>
<name>A0A2K3CSM6_CHLRE</name>
<evidence type="ECO:0000313" key="3">
    <source>
        <dbReference type="Proteomes" id="UP000006906"/>
    </source>
</evidence>
<proteinExistence type="predicted"/>
<evidence type="ECO:0000256" key="1">
    <source>
        <dbReference type="SAM" id="MobiDB-lite"/>
    </source>
</evidence>
<gene>
    <name evidence="2" type="ORF">CHLRE_16g648288v5</name>
</gene>
<organism evidence="2 3">
    <name type="scientific">Chlamydomonas reinhardtii</name>
    <name type="common">Chlamydomonas smithii</name>
    <dbReference type="NCBI Taxonomy" id="3055"/>
    <lineage>
        <taxon>Eukaryota</taxon>
        <taxon>Viridiplantae</taxon>
        <taxon>Chlorophyta</taxon>
        <taxon>core chlorophytes</taxon>
        <taxon>Chlorophyceae</taxon>
        <taxon>CS clade</taxon>
        <taxon>Chlamydomonadales</taxon>
        <taxon>Chlamydomonadaceae</taxon>
        <taxon>Chlamydomonas</taxon>
    </lineage>
</organism>
<dbReference type="InParanoid" id="A0A2K3CSM6"/>
<protein>
    <submittedName>
        <fullName evidence="2">Uncharacterized protein</fullName>
    </submittedName>
</protein>
<dbReference type="Gramene" id="PNW71297">
    <property type="protein sequence ID" value="PNW71297"/>
    <property type="gene ID" value="CHLRE_16g648288v5"/>
</dbReference>
<reference evidence="2 3" key="1">
    <citation type="journal article" date="2007" name="Science">
        <title>The Chlamydomonas genome reveals the evolution of key animal and plant functions.</title>
        <authorList>
            <person name="Merchant S.S."/>
            <person name="Prochnik S.E."/>
            <person name="Vallon O."/>
            <person name="Harris E.H."/>
            <person name="Karpowicz S.J."/>
            <person name="Witman G.B."/>
            <person name="Terry A."/>
            <person name="Salamov A."/>
            <person name="Fritz-Laylin L.K."/>
            <person name="Marechal-Drouard L."/>
            <person name="Marshall W.F."/>
            <person name="Qu L.H."/>
            <person name="Nelson D.R."/>
            <person name="Sanderfoot A.A."/>
            <person name="Spalding M.H."/>
            <person name="Kapitonov V.V."/>
            <person name="Ren Q."/>
            <person name="Ferris P."/>
            <person name="Lindquist E."/>
            <person name="Shapiro H."/>
            <person name="Lucas S.M."/>
            <person name="Grimwood J."/>
            <person name="Schmutz J."/>
            <person name="Cardol P."/>
            <person name="Cerutti H."/>
            <person name="Chanfreau G."/>
            <person name="Chen C.L."/>
            <person name="Cognat V."/>
            <person name="Croft M.T."/>
            <person name="Dent R."/>
            <person name="Dutcher S."/>
            <person name="Fernandez E."/>
            <person name="Fukuzawa H."/>
            <person name="Gonzalez-Ballester D."/>
            <person name="Gonzalez-Halphen D."/>
            <person name="Hallmann A."/>
            <person name="Hanikenne M."/>
            <person name="Hippler M."/>
            <person name="Inwood W."/>
            <person name="Jabbari K."/>
            <person name="Kalanon M."/>
            <person name="Kuras R."/>
            <person name="Lefebvre P.A."/>
            <person name="Lemaire S.D."/>
            <person name="Lobanov A.V."/>
            <person name="Lohr M."/>
            <person name="Manuell A."/>
            <person name="Meier I."/>
            <person name="Mets L."/>
            <person name="Mittag M."/>
            <person name="Mittelmeier T."/>
            <person name="Moroney J.V."/>
            <person name="Moseley J."/>
            <person name="Napoli C."/>
            <person name="Nedelcu A.M."/>
            <person name="Niyogi K."/>
            <person name="Novoselov S.V."/>
            <person name="Paulsen I.T."/>
            <person name="Pazour G."/>
            <person name="Purton S."/>
            <person name="Ral J.P."/>
            <person name="Riano-Pachon D.M."/>
            <person name="Riekhof W."/>
            <person name="Rymarquis L."/>
            <person name="Schroda M."/>
            <person name="Stern D."/>
            <person name="Umen J."/>
            <person name="Willows R."/>
            <person name="Wilson N."/>
            <person name="Zimmer S.L."/>
            <person name="Allmer J."/>
            <person name="Balk J."/>
            <person name="Bisova K."/>
            <person name="Chen C.J."/>
            <person name="Elias M."/>
            <person name="Gendler K."/>
            <person name="Hauser C."/>
            <person name="Lamb M.R."/>
            <person name="Ledford H."/>
            <person name="Long J.C."/>
            <person name="Minagawa J."/>
            <person name="Page M.D."/>
            <person name="Pan J."/>
            <person name="Pootakham W."/>
            <person name="Roje S."/>
            <person name="Rose A."/>
            <person name="Stahlberg E."/>
            <person name="Terauchi A.M."/>
            <person name="Yang P."/>
            <person name="Ball S."/>
            <person name="Bowler C."/>
            <person name="Dieckmann C.L."/>
            <person name="Gladyshev V.N."/>
            <person name="Green P."/>
            <person name="Jorgensen R."/>
            <person name="Mayfield S."/>
            <person name="Mueller-Roeber B."/>
            <person name="Rajamani S."/>
            <person name="Sayre R.T."/>
            <person name="Brokstein P."/>
            <person name="Dubchak I."/>
            <person name="Goodstein D."/>
            <person name="Hornick L."/>
            <person name="Huang Y.W."/>
            <person name="Jhaveri J."/>
            <person name="Luo Y."/>
            <person name="Martinez D."/>
            <person name="Ngau W.C."/>
            <person name="Otillar B."/>
            <person name="Poliakov A."/>
            <person name="Porter A."/>
            <person name="Szajkowski L."/>
            <person name="Werner G."/>
            <person name="Zhou K."/>
            <person name="Grigoriev I.V."/>
            <person name="Rokhsar D.S."/>
            <person name="Grossman A.R."/>
        </authorList>
    </citation>
    <scope>NUCLEOTIDE SEQUENCE [LARGE SCALE GENOMIC DNA]</scope>
    <source>
        <strain evidence="3">CC-503</strain>
    </source>
</reference>
<dbReference type="GeneID" id="66056495"/>
<dbReference type="KEGG" id="cre:CHLRE_16g648288v5"/>
<dbReference type="RefSeq" id="XP_042915393.1">
    <property type="nucleotide sequence ID" value="XM_043070750.1"/>
</dbReference>
<accession>A0A2K3CSM6</accession>
<dbReference type="EMBL" id="CM008977">
    <property type="protein sequence ID" value="PNW71297.1"/>
    <property type="molecule type" value="Genomic_DNA"/>
</dbReference>
<feature type="region of interest" description="Disordered" evidence="1">
    <location>
        <begin position="39"/>
        <end position="75"/>
    </location>
</feature>
<evidence type="ECO:0000313" key="2">
    <source>
        <dbReference type="EMBL" id="PNW71297.1"/>
    </source>
</evidence>
<dbReference type="Proteomes" id="UP000006906">
    <property type="component" value="Chromosome 16"/>
</dbReference>
<dbReference type="OrthoDB" id="541304at2759"/>
<dbReference type="AlphaFoldDB" id="A0A2K3CSM6"/>
<keyword evidence="3" id="KW-1185">Reference proteome</keyword>
<sequence>MSLGHDDVQHQSDQSLEHETAIEDASVIHLLRVLMAGGSAAPGAARDGSGDVDMETGSGDTTPSMTAEDAGCLLW</sequence>